<keyword evidence="1" id="KW-0677">Repeat</keyword>
<dbReference type="Gene3D" id="1.10.10.10">
    <property type="entry name" value="Winged helix-like DNA-binding domain superfamily/Winged helix DNA-binding domain"/>
    <property type="match status" value="1"/>
</dbReference>
<dbReference type="Proteomes" id="UP000823883">
    <property type="component" value="Unassembled WGS sequence"/>
</dbReference>
<dbReference type="InterPro" id="IPR007737">
    <property type="entry name" value="Mga_HTH"/>
</dbReference>
<accession>A0A9D2P9K8</accession>
<name>A0A9D2P9K8_9FIRM</name>
<dbReference type="PROSITE" id="PS51372">
    <property type="entry name" value="PRD_2"/>
    <property type="match status" value="1"/>
</dbReference>
<evidence type="ECO:0000256" key="3">
    <source>
        <dbReference type="ARBA" id="ARBA00023159"/>
    </source>
</evidence>
<dbReference type="Pfam" id="PF05043">
    <property type="entry name" value="Mga"/>
    <property type="match status" value="1"/>
</dbReference>
<reference evidence="7" key="1">
    <citation type="journal article" date="2021" name="PeerJ">
        <title>Extensive microbial diversity within the chicken gut microbiome revealed by metagenomics and culture.</title>
        <authorList>
            <person name="Gilroy R."/>
            <person name="Ravi A."/>
            <person name="Getino M."/>
            <person name="Pursley I."/>
            <person name="Horton D.L."/>
            <person name="Alikhan N.F."/>
            <person name="Baker D."/>
            <person name="Gharbi K."/>
            <person name="Hall N."/>
            <person name="Watson M."/>
            <person name="Adriaenssens E.M."/>
            <person name="Foster-Nyarko E."/>
            <person name="Jarju S."/>
            <person name="Secka A."/>
            <person name="Antonio M."/>
            <person name="Oren A."/>
            <person name="Chaudhuri R.R."/>
            <person name="La Ragione R."/>
            <person name="Hildebrand F."/>
            <person name="Pallen M.J."/>
        </authorList>
    </citation>
    <scope>NUCLEOTIDE SEQUENCE</scope>
    <source>
        <strain evidence="7">CHK183-5548</strain>
    </source>
</reference>
<evidence type="ECO:0000256" key="2">
    <source>
        <dbReference type="ARBA" id="ARBA00023015"/>
    </source>
</evidence>
<dbReference type="InterPro" id="IPR036388">
    <property type="entry name" value="WH-like_DNA-bd_sf"/>
</dbReference>
<evidence type="ECO:0000259" key="6">
    <source>
        <dbReference type="PROSITE" id="PS51372"/>
    </source>
</evidence>
<feature type="region of interest" description="Disordered" evidence="5">
    <location>
        <begin position="487"/>
        <end position="521"/>
    </location>
</feature>
<dbReference type="InterPro" id="IPR011608">
    <property type="entry name" value="PRD"/>
</dbReference>
<evidence type="ECO:0000256" key="1">
    <source>
        <dbReference type="ARBA" id="ARBA00022737"/>
    </source>
</evidence>
<protein>
    <submittedName>
        <fullName evidence="7">HTH domain-containing protein</fullName>
    </submittedName>
</protein>
<dbReference type="Pfam" id="PF08279">
    <property type="entry name" value="HTH_11"/>
    <property type="match status" value="1"/>
</dbReference>
<dbReference type="InterPro" id="IPR036634">
    <property type="entry name" value="PRD_sf"/>
</dbReference>
<evidence type="ECO:0000313" key="7">
    <source>
        <dbReference type="EMBL" id="HJC46851.1"/>
    </source>
</evidence>
<organism evidence="7 8">
    <name type="scientific">Candidatus Lachnoclostridium pullistercoris</name>
    <dbReference type="NCBI Taxonomy" id="2838632"/>
    <lineage>
        <taxon>Bacteria</taxon>
        <taxon>Bacillati</taxon>
        <taxon>Bacillota</taxon>
        <taxon>Clostridia</taxon>
        <taxon>Lachnospirales</taxon>
        <taxon>Lachnospiraceae</taxon>
    </lineage>
</organism>
<gene>
    <name evidence="7" type="ORF">IAA04_02220</name>
</gene>
<dbReference type="GO" id="GO:0006355">
    <property type="term" value="P:regulation of DNA-templated transcription"/>
    <property type="evidence" value="ECO:0007669"/>
    <property type="project" value="InterPro"/>
</dbReference>
<feature type="domain" description="PRD" evidence="6">
    <location>
        <begin position="273"/>
        <end position="382"/>
    </location>
</feature>
<evidence type="ECO:0000256" key="4">
    <source>
        <dbReference type="ARBA" id="ARBA00023163"/>
    </source>
</evidence>
<reference evidence="7" key="2">
    <citation type="submission" date="2021-04" db="EMBL/GenBank/DDBJ databases">
        <authorList>
            <person name="Gilroy R."/>
        </authorList>
    </citation>
    <scope>NUCLEOTIDE SEQUENCE</scope>
    <source>
        <strain evidence="7">CHK183-5548</strain>
    </source>
</reference>
<dbReference type="InterPro" id="IPR050661">
    <property type="entry name" value="BglG_antiterminators"/>
</dbReference>
<keyword evidence="3" id="KW-0010">Activator</keyword>
<dbReference type="AlphaFoldDB" id="A0A9D2P9K8"/>
<dbReference type="PANTHER" id="PTHR30185:SF18">
    <property type="entry name" value="TRANSCRIPTIONAL REGULATOR MTLR"/>
    <property type="match status" value="1"/>
</dbReference>
<comment type="caution">
    <text evidence="7">The sequence shown here is derived from an EMBL/GenBank/DDBJ whole genome shotgun (WGS) entry which is preliminary data.</text>
</comment>
<keyword evidence="4" id="KW-0804">Transcription</keyword>
<evidence type="ECO:0000256" key="5">
    <source>
        <dbReference type="SAM" id="MobiDB-lite"/>
    </source>
</evidence>
<dbReference type="PANTHER" id="PTHR30185">
    <property type="entry name" value="CRYPTIC BETA-GLUCOSIDE BGL OPERON ANTITERMINATOR"/>
    <property type="match status" value="1"/>
</dbReference>
<keyword evidence="2" id="KW-0805">Transcription regulation</keyword>
<sequence length="615" mass="70246">MKSYFGRQEMDILVRLISSRDWVTGDELALSLGVSKKTVQQEIRRIEEELGDGCRIRSSQKKGYRLEQLSDSLRQKLISDLEISENHYNMRGRTSVLALYLLFQRDYVTMDRLAEVFFLSKSTVFSEVKIMKRWMGRQGGISLEVSGTKGVRVRGNELDRRFRCAAFCMPGIVRQLPGQKEEWERYEAELSVIRRGLGEELAGKQVRISGEDFGKACRYLAVSLLRDRLGFPMEENGGEERLEHWGLFFTRQEFEGLDRLMDTASAFSGGEPVHDGEILPEAERRLKQLEEELSARLPRTEKRELFPERDQLLLHLTRMERRLASGRYATNYYDKDLIITYPLETHLMEVCCRAVLGRDLPKAELFFLTAYLAGGLDGEKDRTDVLLVSDQSPGLTANLETFVRRHLGCEAGNFRTEPVYLFEAGAERERAGRKLLLTTEREISILHPEFLLFPAVVRGAEEESAAARLEKWREERKKERVAEALKRFQKAGGKPEQGPGRKPEQGPGRRPGQEPGGSSDGLEEFLAAAGWERRGEISANSLPGGLLWLCRSGSGNEPSIRLIELEKPMEYNRRTIRRLLAADWSGRGEEMFDFFLGVSFLLEENSRKEGKSLPF</sequence>
<proteinExistence type="predicted"/>
<dbReference type="SUPFAM" id="SSF63520">
    <property type="entry name" value="PTS-regulatory domain, PRD"/>
    <property type="match status" value="1"/>
</dbReference>
<dbReference type="EMBL" id="DWWL01000010">
    <property type="protein sequence ID" value="HJC46851.1"/>
    <property type="molecule type" value="Genomic_DNA"/>
</dbReference>
<dbReference type="InterPro" id="IPR013196">
    <property type="entry name" value="HTH_11"/>
</dbReference>
<evidence type="ECO:0000313" key="8">
    <source>
        <dbReference type="Proteomes" id="UP000823883"/>
    </source>
</evidence>